<dbReference type="EMBL" id="KB007834">
    <property type="protein sequence ID" value="ELR24260.1"/>
    <property type="molecule type" value="Genomic_DNA"/>
</dbReference>
<proteinExistence type="predicted"/>
<dbReference type="AlphaFoldDB" id="L8HGI1"/>
<evidence type="ECO:0000313" key="2">
    <source>
        <dbReference type="EMBL" id="ELR24260.1"/>
    </source>
</evidence>
<dbReference type="RefSeq" id="XP_004353932.1">
    <property type="nucleotide sequence ID" value="XM_004353880.1"/>
</dbReference>
<gene>
    <name evidence="2" type="ORF">ACA1_169080</name>
</gene>
<dbReference type="VEuPathDB" id="AmoebaDB:ACA1_169080"/>
<feature type="transmembrane region" description="Helical" evidence="1">
    <location>
        <begin position="186"/>
        <end position="207"/>
    </location>
</feature>
<feature type="transmembrane region" description="Helical" evidence="1">
    <location>
        <begin position="286"/>
        <end position="304"/>
    </location>
</feature>
<keyword evidence="1" id="KW-1133">Transmembrane helix</keyword>
<sequence length="378" mass="41102">MSYIYVEESDLAWAAQQGLVAPNEATALWPALVKRTQGRGNLNLAQVAFYAGSLLIIGALSWFMTVVWASSEFLFFLALAYSAVFGAGGVKLWFDGQAQYGVPQAVGGLFVTIAVAVAPIATYAAQRYFNEWPISGGILIELTLVAGGALAFYFIRFPFLTAPIAAGLYGMSTVDLSQAIWHHPSVTQICLLSFAFGLAMDAVAFGIDRQKFKQDYGFWLYLFGTASSFGALTWLFGIGSALLGPYNCGYAIFSALYISLVVFGSLGEAAFVLWLTNDLFYDSWSYPFVLTAVGLLIIFIGIQVQKYISNQTEAAQQKEAAEAASAQPYQPLYTSDAKEMQFMPAHYMPLHMQAPPQPFFFAMPAAAPVVAQAKTEDV</sequence>
<protein>
    <submittedName>
        <fullName evidence="2">Membrane protein, putative</fullName>
    </submittedName>
</protein>
<organism evidence="2 3">
    <name type="scientific">Acanthamoeba castellanii (strain ATCC 30010 / Neff)</name>
    <dbReference type="NCBI Taxonomy" id="1257118"/>
    <lineage>
        <taxon>Eukaryota</taxon>
        <taxon>Amoebozoa</taxon>
        <taxon>Discosea</taxon>
        <taxon>Longamoebia</taxon>
        <taxon>Centramoebida</taxon>
        <taxon>Acanthamoebidae</taxon>
        <taxon>Acanthamoeba</taxon>
    </lineage>
</organism>
<feature type="transmembrane region" description="Helical" evidence="1">
    <location>
        <begin position="250"/>
        <end position="274"/>
    </location>
</feature>
<feature type="transmembrane region" description="Helical" evidence="1">
    <location>
        <begin position="47"/>
        <end position="67"/>
    </location>
</feature>
<evidence type="ECO:0000256" key="1">
    <source>
        <dbReference type="SAM" id="Phobius"/>
    </source>
</evidence>
<dbReference type="KEGG" id="acan:ACA1_169080"/>
<dbReference type="OrthoDB" id="10312940at2759"/>
<keyword evidence="3" id="KW-1185">Reference proteome</keyword>
<feature type="transmembrane region" description="Helical" evidence="1">
    <location>
        <begin position="162"/>
        <end position="180"/>
    </location>
</feature>
<evidence type="ECO:0000313" key="3">
    <source>
        <dbReference type="Proteomes" id="UP000011083"/>
    </source>
</evidence>
<name>L8HGI1_ACACF</name>
<feature type="transmembrane region" description="Helical" evidence="1">
    <location>
        <begin position="219"/>
        <end position="244"/>
    </location>
</feature>
<dbReference type="GeneID" id="14925276"/>
<reference evidence="2 3" key="1">
    <citation type="journal article" date="2013" name="Genome Biol.">
        <title>Genome of Acanthamoeba castellanii highlights extensive lateral gene transfer and early evolution of tyrosine kinase signaling.</title>
        <authorList>
            <person name="Clarke M."/>
            <person name="Lohan A.J."/>
            <person name="Liu B."/>
            <person name="Lagkouvardos I."/>
            <person name="Roy S."/>
            <person name="Zafar N."/>
            <person name="Bertelli C."/>
            <person name="Schilde C."/>
            <person name="Kianianmomeni A."/>
            <person name="Burglin T.R."/>
            <person name="Frech C."/>
            <person name="Turcotte B."/>
            <person name="Kopec K.O."/>
            <person name="Synnott J.M."/>
            <person name="Choo C."/>
            <person name="Paponov I."/>
            <person name="Finkler A."/>
            <person name="Soon Heng Tan C."/>
            <person name="Hutchins A.P."/>
            <person name="Weinmeier T."/>
            <person name="Rattei T."/>
            <person name="Chu J.S."/>
            <person name="Gimenez G."/>
            <person name="Irimia M."/>
            <person name="Rigden D.J."/>
            <person name="Fitzpatrick D.A."/>
            <person name="Lorenzo-Morales J."/>
            <person name="Bateman A."/>
            <person name="Chiu C.H."/>
            <person name="Tang P."/>
            <person name="Hegemann P."/>
            <person name="Fromm H."/>
            <person name="Raoult D."/>
            <person name="Greub G."/>
            <person name="Miranda-Saavedra D."/>
            <person name="Chen N."/>
            <person name="Nash P."/>
            <person name="Ginger M.L."/>
            <person name="Horn M."/>
            <person name="Schaap P."/>
            <person name="Caler L."/>
            <person name="Loftus B."/>
        </authorList>
    </citation>
    <scope>NUCLEOTIDE SEQUENCE [LARGE SCALE GENOMIC DNA]</scope>
    <source>
        <strain evidence="2 3">Neff</strain>
    </source>
</reference>
<dbReference type="Proteomes" id="UP000011083">
    <property type="component" value="Unassembled WGS sequence"/>
</dbReference>
<keyword evidence="1" id="KW-0472">Membrane</keyword>
<feature type="transmembrane region" description="Helical" evidence="1">
    <location>
        <begin position="132"/>
        <end position="155"/>
    </location>
</feature>
<feature type="transmembrane region" description="Helical" evidence="1">
    <location>
        <begin position="73"/>
        <end position="94"/>
    </location>
</feature>
<feature type="transmembrane region" description="Helical" evidence="1">
    <location>
        <begin position="106"/>
        <end position="126"/>
    </location>
</feature>
<keyword evidence="1" id="KW-0812">Transmembrane</keyword>
<accession>L8HGI1</accession>